<feature type="domain" description="Autotransporter" evidence="3">
    <location>
        <begin position="766"/>
        <end position="1052"/>
    </location>
</feature>
<protein>
    <recommendedName>
        <fullName evidence="3">Autotransporter domain-containing protein</fullName>
    </recommendedName>
</protein>
<feature type="signal peptide" evidence="2">
    <location>
        <begin position="1"/>
        <end position="30"/>
    </location>
</feature>
<dbReference type="InterPro" id="IPR036709">
    <property type="entry name" value="Autotransporte_beta_dom_sf"/>
</dbReference>
<dbReference type="SMART" id="SM00014">
    <property type="entry name" value="acidPPc"/>
    <property type="match status" value="1"/>
</dbReference>
<dbReference type="EMBL" id="PUIV01000017">
    <property type="protein sequence ID" value="PWB93648.1"/>
    <property type="molecule type" value="Genomic_DNA"/>
</dbReference>
<sequence>MRRATKMKRRLLASAAFAGAFGIAPQAAMAQSATNIANANLLSGFSLLGNTPAGVTVLDQNLATAIDINNNSSAAVRAQAISDNTIASLVGSMQNGMSVADGLGSNLFATFATKNSVAANYTATTLSANFSSLFTQINTLITAGDSAFTKNYFANGSTDGNPAHQAVGVSLPAGGQFNVYDKAYNPLPANANTVGDSRPAQVAPTQIQTFVANDYFGVSTNSATAIIPTLKSNASFPSGHSTYGFTSSLLLAIMVPERYQQLITRGAEFGNSRIVLGAHYPLDVIGARIQTYYDLVQILNGNPDYANRTVPGLLGGTITTTSDFPALFAAAQSDLRALLNTCSGGVAACAATSATDRFSSISTDKANYTYWLTYGLSPVGATNLAPVVPVGAEVLIASRFPYLTTAQLRDVLATTELPSGQPLDDGSGYARLNLFAAADGYGSFGSQVSITMDASRGGFNAKDSWNNDISGVGGLTLNGTGHLTLTGTDTYTGPTIVNGGTLEIAGSIVSASTVNAGGALAGAGTVSNVTVNSGGTLAPGAVDAIGTLTVKGALAFQSGAIYSVRATPLLADRTNVTGTASLNGSVNVLAGSGLYLPSTSYTILNAQGGLSGAFSSVGTNLAFLTPRLGYDANNVYLSLNRNDLAFGAVAASANQFAVANALTAASKGPYGAAGASLFNTLYLQSAQGAQSVFDTLSGAGLAGAQSTAIHVSALASSAIADQAAFWRSGETSDVTGITSRESVAGALNYAKLQSRKGPIVVKSPPVFTRTWRAWGSFFGGAVDTSSDAGLGSPSAKANYYGGIIGLDYQIDPDWLVGVAAGGSSSNFSVASQQSSGEITAFHGGVYTSRLFGRSYVELSETFSVFQNSTTRTAGGFGFLPYDKLTADFSSREYRTRGEIGHGFDIGRVKLTPFAAAEVAFYESDAFTEKGLNPASPLALTNRGQSTTSLPTFLGLRFSDSFRLDNGWRVTPTGSVAWVHEFFPQRRMTNTLVALPGASFSVFGPREAYNLAQIKAGAQLYLEDRLALFVDFQGEFSDVTRSYGGKGGLKYSW</sequence>
<dbReference type="PROSITE" id="PS51208">
    <property type="entry name" value="AUTOTRANSPORTER"/>
    <property type="match status" value="1"/>
</dbReference>
<dbReference type="Gene3D" id="1.20.144.10">
    <property type="entry name" value="Phosphatidic acid phosphatase type 2/haloperoxidase"/>
    <property type="match status" value="1"/>
</dbReference>
<dbReference type="InterPro" id="IPR011050">
    <property type="entry name" value="Pectin_lyase_fold/virulence"/>
</dbReference>
<dbReference type="PANTHER" id="PTHR35037:SF3">
    <property type="entry name" value="C-TERMINAL REGION OF AIDA-LIKE PROTEIN"/>
    <property type="match status" value="1"/>
</dbReference>
<keyword evidence="1 2" id="KW-0732">Signal</keyword>
<dbReference type="SMART" id="SM00869">
    <property type="entry name" value="Autotransporter"/>
    <property type="match status" value="1"/>
</dbReference>
<dbReference type="PRINTS" id="PR00483">
    <property type="entry name" value="BACPHPHTASE"/>
</dbReference>
<dbReference type="NCBIfam" id="TIGR02601">
    <property type="entry name" value="autotrns_rpt"/>
    <property type="match status" value="1"/>
</dbReference>
<dbReference type="Pfam" id="PF01569">
    <property type="entry name" value="PAP2"/>
    <property type="match status" value="1"/>
</dbReference>
<dbReference type="SUPFAM" id="SSF48317">
    <property type="entry name" value="Acid phosphatase/Vanadium-dependent haloperoxidase"/>
    <property type="match status" value="1"/>
</dbReference>
<evidence type="ECO:0000313" key="4">
    <source>
        <dbReference type="EMBL" id="PWB93648.1"/>
    </source>
</evidence>
<dbReference type="NCBIfam" id="TIGR01414">
    <property type="entry name" value="autotrans_barl"/>
    <property type="match status" value="1"/>
</dbReference>
<dbReference type="Pfam" id="PF03797">
    <property type="entry name" value="Autotransporter"/>
    <property type="match status" value="1"/>
</dbReference>
<evidence type="ECO:0000313" key="5">
    <source>
        <dbReference type="Proteomes" id="UP000245137"/>
    </source>
</evidence>
<proteinExistence type="predicted"/>
<evidence type="ECO:0000256" key="2">
    <source>
        <dbReference type="SAM" id="SignalP"/>
    </source>
</evidence>
<evidence type="ECO:0000256" key="1">
    <source>
        <dbReference type="ARBA" id="ARBA00022729"/>
    </source>
</evidence>
<dbReference type="GO" id="GO:0003993">
    <property type="term" value="F:acid phosphatase activity"/>
    <property type="evidence" value="ECO:0007669"/>
    <property type="project" value="InterPro"/>
</dbReference>
<dbReference type="SUPFAM" id="SSF51126">
    <property type="entry name" value="Pectin lyase-like"/>
    <property type="match status" value="1"/>
</dbReference>
<dbReference type="GO" id="GO:0019867">
    <property type="term" value="C:outer membrane"/>
    <property type="evidence" value="ECO:0007669"/>
    <property type="project" value="InterPro"/>
</dbReference>
<dbReference type="PANTHER" id="PTHR35037">
    <property type="entry name" value="C-TERMINAL REGION OF AIDA-LIKE PROTEIN"/>
    <property type="match status" value="1"/>
</dbReference>
<gene>
    <name evidence="4" type="ORF">C5689_11630</name>
</gene>
<dbReference type="Proteomes" id="UP000245137">
    <property type="component" value="Unassembled WGS sequence"/>
</dbReference>
<dbReference type="AlphaFoldDB" id="A0A2U1SPV7"/>
<dbReference type="InterPro" id="IPR051551">
    <property type="entry name" value="Autotransporter_adhesion"/>
</dbReference>
<dbReference type="SUPFAM" id="SSF103515">
    <property type="entry name" value="Autotransporter"/>
    <property type="match status" value="1"/>
</dbReference>
<dbReference type="InterPro" id="IPR013425">
    <property type="entry name" value="Autotrns_rpt"/>
</dbReference>
<dbReference type="InterPro" id="IPR036938">
    <property type="entry name" value="PAP2/HPO_sf"/>
</dbReference>
<organism evidence="4 5">
    <name type="scientific">Methylosinus sporium</name>
    <dbReference type="NCBI Taxonomy" id="428"/>
    <lineage>
        <taxon>Bacteria</taxon>
        <taxon>Pseudomonadati</taxon>
        <taxon>Pseudomonadota</taxon>
        <taxon>Alphaproteobacteria</taxon>
        <taxon>Hyphomicrobiales</taxon>
        <taxon>Methylocystaceae</taxon>
        <taxon>Methylosinus</taxon>
    </lineage>
</organism>
<accession>A0A2U1SPV7</accession>
<dbReference type="Gene3D" id="2.40.128.130">
    <property type="entry name" value="Autotransporter beta-domain"/>
    <property type="match status" value="1"/>
</dbReference>
<comment type="caution">
    <text evidence="4">The sequence shown here is derived from an EMBL/GenBank/DDBJ whole genome shotgun (WGS) entry which is preliminary data.</text>
</comment>
<keyword evidence="5" id="KW-1185">Reference proteome</keyword>
<dbReference type="InterPro" id="IPR001011">
    <property type="entry name" value="Acid_Pase_classA_bac"/>
</dbReference>
<name>A0A2U1SPV7_METSR</name>
<dbReference type="InterPro" id="IPR005546">
    <property type="entry name" value="Autotransporte_beta"/>
</dbReference>
<reference evidence="4 5" key="1">
    <citation type="journal article" date="2018" name="Appl. Microbiol. Biotechnol.">
        <title>Co-cultivation of the strictly anaerobic methanogen Methanosarcina barkeri with aerobic methanotrophs in an oxygen-limited membrane bioreactor.</title>
        <authorList>
            <person name="In 't Zandt M.H."/>
            <person name="van den Bosch T.J.M."/>
            <person name="Rijkers R."/>
            <person name="van Kessel M.A.H.J."/>
            <person name="Jetten M.S.M."/>
            <person name="Welte C.U."/>
        </authorList>
    </citation>
    <scope>NUCLEOTIDE SEQUENCE [LARGE SCALE GENOMIC DNA]</scope>
    <source>
        <strain evidence="4 5">DSM 17706</strain>
    </source>
</reference>
<dbReference type="InterPro" id="IPR006315">
    <property type="entry name" value="OM_autotransptr_brl_dom"/>
</dbReference>
<evidence type="ECO:0000259" key="3">
    <source>
        <dbReference type="PROSITE" id="PS51208"/>
    </source>
</evidence>
<feature type="chain" id="PRO_5015644352" description="Autotransporter domain-containing protein" evidence="2">
    <location>
        <begin position="31"/>
        <end position="1052"/>
    </location>
</feature>
<dbReference type="Pfam" id="PF12951">
    <property type="entry name" value="PATR"/>
    <property type="match status" value="1"/>
</dbReference>
<dbReference type="InterPro" id="IPR000326">
    <property type="entry name" value="PAP2/HPO"/>
</dbReference>
<dbReference type="GO" id="GO:0030288">
    <property type="term" value="C:outer membrane-bounded periplasmic space"/>
    <property type="evidence" value="ECO:0007669"/>
    <property type="project" value="InterPro"/>
</dbReference>